<evidence type="ECO:0000313" key="1">
    <source>
        <dbReference type="EMBL" id="KAK2168327.1"/>
    </source>
</evidence>
<comment type="caution">
    <text evidence="1">The sequence shown here is derived from an EMBL/GenBank/DDBJ whole genome shotgun (WGS) entry which is preliminary data.</text>
</comment>
<accession>A0AAD9KBL6</accession>
<dbReference type="EMBL" id="JAODUP010000018">
    <property type="protein sequence ID" value="KAK2168327.1"/>
    <property type="molecule type" value="Genomic_DNA"/>
</dbReference>
<dbReference type="AlphaFoldDB" id="A0AAD9KBL6"/>
<protein>
    <submittedName>
        <fullName evidence="1">Uncharacterized protein</fullName>
    </submittedName>
</protein>
<dbReference type="Proteomes" id="UP001208570">
    <property type="component" value="Unassembled WGS sequence"/>
</dbReference>
<gene>
    <name evidence="1" type="ORF">LSH36_18g10006</name>
</gene>
<reference evidence="1" key="1">
    <citation type="journal article" date="2023" name="Mol. Biol. Evol.">
        <title>Third-Generation Sequencing Reveals the Adaptive Role of the Epigenome in Three Deep-Sea Polychaetes.</title>
        <authorList>
            <person name="Perez M."/>
            <person name="Aroh O."/>
            <person name="Sun Y."/>
            <person name="Lan Y."/>
            <person name="Juniper S.K."/>
            <person name="Young C.R."/>
            <person name="Angers B."/>
            <person name="Qian P.Y."/>
        </authorList>
    </citation>
    <scope>NUCLEOTIDE SEQUENCE</scope>
    <source>
        <strain evidence="1">P08H-3</strain>
    </source>
</reference>
<proteinExistence type="predicted"/>
<keyword evidence="2" id="KW-1185">Reference proteome</keyword>
<sequence length="62" mass="7245">MQLGIIGFSHCDFIVHTKQGNHITEVPYDDIKFQEIVLDLEPFAKYQLFPHLVRRHLGVVLQ</sequence>
<evidence type="ECO:0000313" key="2">
    <source>
        <dbReference type="Proteomes" id="UP001208570"/>
    </source>
</evidence>
<organism evidence="1 2">
    <name type="scientific">Paralvinella palmiformis</name>
    <dbReference type="NCBI Taxonomy" id="53620"/>
    <lineage>
        <taxon>Eukaryota</taxon>
        <taxon>Metazoa</taxon>
        <taxon>Spiralia</taxon>
        <taxon>Lophotrochozoa</taxon>
        <taxon>Annelida</taxon>
        <taxon>Polychaeta</taxon>
        <taxon>Sedentaria</taxon>
        <taxon>Canalipalpata</taxon>
        <taxon>Terebellida</taxon>
        <taxon>Terebelliformia</taxon>
        <taxon>Alvinellidae</taxon>
        <taxon>Paralvinella</taxon>
    </lineage>
</organism>
<name>A0AAD9KBL6_9ANNE</name>